<keyword evidence="3" id="KW-1185">Reference proteome</keyword>
<feature type="chain" id="PRO_5011991086" evidence="1">
    <location>
        <begin position="24"/>
        <end position="125"/>
    </location>
</feature>
<reference evidence="2 3" key="1">
    <citation type="submission" date="2015-12" db="EMBL/GenBank/DDBJ databases">
        <title>The genome of Folsomia candida.</title>
        <authorList>
            <person name="Faddeeva A."/>
            <person name="Derks M.F."/>
            <person name="Anvar Y."/>
            <person name="Smit S."/>
            <person name="Van Straalen N."/>
            <person name="Roelofs D."/>
        </authorList>
    </citation>
    <scope>NUCLEOTIDE SEQUENCE [LARGE SCALE GENOMIC DNA]</scope>
    <source>
        <strain evidence="2 3">VU population</strain>
        <tissue evidence="2">Whole body</tissue>
    </source>
</reference>
<comment type="caution">
    <text evidence="2">The sequence shown here is derived from an EMBL/GenBank/DDBJ whole genome shotgun (WGS) entry which is preliminary data.</text>
</comment>
<accession>A0A226DRV3</accession>
<sequence length="125" mass="13214">MAQIGAFVTMVVLLVGLVSLGIAQDEAGSVGVGGGTWVDGPTSEDEYVDELLAAQAALEYGKRGDFPLYYRGGRGNVFPPRISRGNIYPARVGRARGGSTSRQNVIMSSLLKSRGKSVLRVLGKK</sequence>
<dbReference type="EMBL" id="LNIX01000012">
    <property type="protein sequence ID" value="OXA48232.1"/>
    <property type="molecule type" value="Genomic_DNA"/>
</dbReference>
<evidence type="ECO:0000313" key="3">
    <source>
        <dbReference type="Proteomes" id="UP000198287"/>
    </source>
</evidence>
<organism evidence="2 3">
    <name type="scientific">Folsomia candida</name>
    <name type="common">Springtail</name>
    <dbReference type="NCBI Taxonomy" id="158441"/>
    <lineage>
        <taxon>Eukaryota</taxon>
        <taxon>Metazoa</taxon>
        <taxon>Ecdysozoa</taxon>
        <taxon>Arthropoda</taxon>
        <taxon>Hexapoda</taxon>
        <taxon>Collembola</taxon>
        <taxon>Entomobryomorpha</taxon>
        <taxon>Isotomoidea</taxon>
        <taxon>Isotomidae</taxon>
        <taxon>Proisotominae</taxon>
        <taxon>Folsomia</taxon>
    </lineage>
</organism>
<name>A0A226DRV3_FOLCA</name>
<gene>
    <name evidence="2" type="ORF">Fcan01_17093</name>
</gene>
<proteinExistence type="predicted"/>
<protein>
    <submittedName>
        <fullName evidence="2">Uncharacterized protein</fullName>
    </submittedName>
</protein>
<feature type="signal peptide" evidence="1">
    <location>
        <begin position="1"/>
        <end position="23"/>
    </location>
</feature>
<dbReference type="AlphaFoldDB" id="A0A226DRV3"/>
<dbReference type="Proteomes" id="UP000198287">
    <property type="component" value="Unassembled WGS sequence"/>
</dbReference>
<evidence type="ECO:0000313" key="2">
    <source>
        <dbReference type="EMBL" id="OXA48232.1"/>
    </source>
</evidence>
<keyword evidence="1" id="KW-0732">Signal</keyword>
<evidence type="ECO:0000256" key="1">
    <source>
        <dbReference type="SAM" id="SignalP"/>
    </source>
</evidence>